<sequence length="244" mass="26940">MLPWQATLPSLYNRRVSVVFHDGSRALPLHLLRLVSQSLPAGAFSYSRGLEWAVASGIVKNETNARDWILGTLEHSYAALDGALFWRLIHALMQDDIERFLACDAWLAAGRESRELALEDQRMAEALLRLLTDLELPLARSDASHAVTYPAVFAIAIHHWQIAPADALKGLMWSVVEGQVAAAIRLVPLGHTAGQRIMIESVPVIERAAENAASLTDDEIGNVAPLMAMASAWHETQYSRLFRS</sequence>
<keyword evidence="3" id="KW-0963">Cytoplasm</keyword>
<dbReference type="GO" id="GO:0005737">
    <property type="term" value="C:cytoplasm"/>
    <property type="evidence" value="ECO:0007669"/>
    <property type="project" value="UniProtKB-SubCell"/>
</dbReference>
<keyword evidence="1 3" id="KW-0996">Nickel insertion</keyword>
<comment type="subunit">
    <text evidence="3">UreD, UreF and UreG form a complex that acts as a GTP-hydrolysis-dependent molecular chaperone, activating the urease apoprotein by helping to assemble the nickel containing metallocenter of UreC. The UreE protein probably delivers the nickel.</text>
</comment>
<comment type="similarity">
    <text evidence="3">Belongs to the UreF family.</text>
</comment>
<dbReference type="EMBL" id="UIGB01000001">
    <property type="protein sequence ID" value="SUU84094.1"/>
    <property type="molecule type" value="Genomic_DNA"/>
</dbReference>
<dbReference type="Proteomes" id="UP000254343">
    <property type="component" value="Unassembled WGS sequence"/>
</dbReference>
<evidence type="ECO:0000313" key="5">
    <source>
        <dbReference type="Proteomes" id="UP000254343"/>
    </source>
</evidence>
<dbReference type="OrthoDB" id="9798772at2"/>
<dbReference type="InterPro" id="IPR002639">
    <property type="entry name" value="UreF"/>
</dbReference>
<proteinExistence type="inferred from homology"/>
<reference evidence="4 5" key="1">
    <citation type="submission" date="2018-06" db="EMBL/GenBank/DDBJ databases">
        <authorList>
            <consortium name="Pathogen Informatics"/>
            <person name="Doyle S."/>
        </authorList>
    </citation>
    <scope>NUCLEOTIDE SEQUENCE [LARGE SCALE GENOMIC DNA]</scope>
    <source>
        <strain evidence="4 5">NCTC12722</strain>
    </source>
</reference>
<evidence type="ECO:0000256" key="2">
    <source>
        <dbReference type="ARBA" id="ARBA00023186"/>
    </source>
</evidence>
<dbReference type="AlphaFoldDB" id="A0A380W570"/>
<keyword evidence="2 3" id="KW-0143">Chaperone</keyword>
<dbReference type="Pfam" id="PF01730">
    <property type="entry name" value="UreF"/>
    <property type="match status" value="1"/>
</dbReference>
<protein>
    <recommendedName>
        <fullName evidence="3">Urease accessory protein UreF</fullName>
    </recommendedName>
</protein>
<dbReference type="PANTHER" id="PTHR33620">
    <property type="entry name" value="UREASE ACCESSORY PROTEIN F"/>
    <property type="match status" value="1"/>
</dbReference>
<evidence type="ECO:0000256" key="1">
    <source>
        <dbReference type="ARBA" id="ARBA00022988"/>
    </source>
</evidence>
<dbReference type="PIRSF" id="PIRSF009467">
    <property type="entry name" value="Ureas_acces_UreF"/>
    <property type="match status" value="1"/>
</dbReference>
<dbReference type="GO" id="GO:0016151">
    <property type="term" value="F:nickel cation binding"/>
    <property type="evidence" value="ECO:0007669"/>
    <property type="project" value="UniProtKB-UniRule"/>
</dbReference>
<comment type="subcellular location">
    <subcellularLocation>
        <location evidence="3">Cytoplasm</location>
    </subcellularLocation>
</comment>
<name>A0A380W570_AFIFE</name>
<evidence type="ECO:0000256" key="3">
    <source>
        <dbReference type="HAMAP-Rule" id="MF_01385"/>
    </source>
</evidence>
<dbReference type="RefSeq" id="WP_002718874.1">
    <property type="nucleotide sequence ID" value="NZ_UFSI01000001.1"/>
</dbReference>
<evidence type="ECO:0000313" key="4">
    <source>
        <dbReference type="EMBL" id="SUU84094.1"/>
    </source>
</evidence>
<dbReference type="PANTHER" id="PTHR33620:SF1">
    <property type="entry name" value="UREASE ACCESSORY PROTEIN F"/>
    <property type="match status" value="1"/>
</dbReference>
<accession>A0A380W570</accession>
<comment type="function">
    <text evidence="3">Required for maturation of urease via the functional incorporation of the urease nickel metallocenter.</text>
</comment>
<dbReference type="HAMAP" id="MF_01385">
    <property type="entry name" value="UreF"/>
    <property type="match status" value="1"/>
</dbReference>
<gene>
    <name evidence="3 4" type="primary">ureF</name>
    <name evidence="4" type="ORF">NCTC12722_01277</name>
</gene>
<organism evidence="4 5">
    <name type="scientific">Afipia felis</name>
    <name type="common">Cat scratch disease bacillus</name>
    <dbReference type="NCBI Taxonomy" id="1035"/>
    <lineage>
        <taxon>Bacteria</taxon>
        <taxon>Pseudomonadati</taxon>
        <taxon>Pseudomonadota</taxon>
        <taxon>Alphaproteobacteria</taxon>
        <taxon>Hyphomicrobiales</taxon>
        <taxon>Nitrobacteraceae</taxon>
        <taxon>Afipia</taxon>
    </lineage>
</organism>
<dbReference type="Gene3D" id="1.10.4190.10">
    <property type="entry name" value="Urease accessory protein UreF"/>
    <property type="match status" value="1"/>
</dbReference>
<dbReference type="InterPro" id="IPR038277">
    <property type="entry name" value="UreF_sf"/>
</dbReference>